<evidence type="ECO:0000256" key="2">
    <source>
        <dbReference type="ARBA" id="ARBA00023277"/>
    </source>
</evidence>
<dbReference type="OrthoDB" id="9801056at2"/>
<protein>
    <submittedName>
        <fullName evidence="4">Nucleoside-diphosphate-sugar epimerase</fullName>
    </submittedName>
</protein>
<dbReference type="InterPro" id="IPR001509">
    <property type="entry name" value="Epimerase_deHydtase"/>
</dbReference>
<comment type="caution">
    <text evidence="4">The sequence shown here is derived from an EMBL/GenBank/DDBJ whole genome shotgun (WGS) entry which is preliminary data.</text>
</comment>
<dbReference type="Gene3D" id="3.90.25.10">
    <property type="entry name" value="UDP-galactose 4-epimerase, domain 1"/>
    <property type="match status" value="1"/>
</dbReference>
<dbReference type="AlphaFoldDB" id="A0A562NM89"/>
<evidence type="ECO:0000313" key="4">
    <source>
        <dbReference type="EMBL" id="TWI33288.1"/>
    </source>
</evidence>
<keyword evidence="2" id="KW-0119">Carbohydrate metabolism</keyword>
<organism evidence="4 5">
    <name type="scientific">Paracoccus sulfuroxidans</name>
    <dbReference type="NCBI Taxonomy" id="384678"/>
    <lineage>
        <taxon>Bacteria</taxon>
        <taxon>Pseudomonadati</taxon>
        <taxon>Pseudomonadota</taxon>
        <taxon>Alphaproteobacteria</taxon>
        <taxon>Rhodobacterales</taxon>
        <taxon>Paracoccaceae</taxon>
        <taxon>Paracoccus</taxon>
    </lineage>
</organism>
<dbReference type="EMBL" id="VLKU01000007">
    <property type="protein sequence ID" value="TWI33288.1"/>
    <property type="molecule type" value="Genomic_DNA"/>
</dbReference>
<keyword evidence="1" id="KW-0521">NADP</keyword>
<gene>
    <name evidence="4" type="ORF">IQ24_02429</name>
</gene>
<dbReference type="GO" id="GO:0016491">
    <property type="term" value="F:oxidoreductase activity"/>
    <property type="evidence" value="ECO:0007669"/>
    <property type="project" value="InterPro"/>
</dbReference>
<dbReference type="InterPro" id="IPR036291">
    <property type="entry name" value="NAD(P)-bd_dom_sf"/>
</dbReference>
<evidence type="ECO:0000313" key="5">
    <source>
        <dbReference type="Proteomes" id="UP000316225"/>
    </source>
</evidence>
<name>A0A562NM89_9RHOB</name>
<dbReference type="SUPFAM" id="SSF51735">
    <property type="entry name" value="NAD(P)-binding Rossmann-fold domains"/>
    <property type="match status" value="1"/>
</dbReference>
<evidence type="ECO:0000259" key="3">
    <source>
        <dbReference type="Pfam" id="PF01370"/>
    </source>
</evidence>
<dbReference type="InterPro" id="IPR050005">
    <property type="entry name" value="DenD"/>
</dbReference>
<dbReference type="Gene3D" id="3.40.50.720">
    <property type="entry name" value="NAD(P)-binding Rossmann-like Domain"/>
    <property type="match status" value="1"/>
</dbReference>
<dbReference type="Pfam" id="PF01370">
    <property type="entry name" value="Epimerase"/>
    <property type="match status" value="1"/>
</dbReference>
<sequence length="325" mass="34938">MKVLVIGAAGMVGRILSEHLLHTAELGGKPVTQLTAFDVVPAELTSENGVALQIKAGDIADRDTVDGLIADKPDLIFHLAAIVSGEAEADFDKGYRINLDGTRHLFEAIRAQGSGYHPRVVYTSSVAVFGAPFEDKITDTFITAPMTSYGTQKMIGELLLNDYSRKGIFDGIGIRLPTITVRPGKPNKAASGFFSGIIREPLAGQEAILPVEDDVRHWFASPAAALGFLLHAATMDTAPLGARRCLNMPGLSLTIAEVLETLRKVAGDEVVARVKRVPDPTIRQIVAGWPRDFAPDRAISVGFTADTDFESIIRAHIRDSEDVKG</sequence>
<dbReference type="CDD" id="cd05238">
    <property type="entry name" value="Gne_like_SDR_e"/>
    <property type="match status" value="1"/>
</dbReference>
<dbReference type="PANTHER" id="PTHR43103">
    <property type="entry name" value="NUCLEOSIDE-DIPHOSPHATE-SUGAR EPIMERASE"/>
    <property type="match status" value="1"/>
</dbReference>
<dbReference type="PANTHER" id="PTHR43103:SF3">
    <property type="entry name" value="ADP-L-GLYCERO-D-MANNO-HEPTOSE-6-EPIMERASE"/>
    <property type="match status" value="1"/>
</dbReference>
<keyword evidence="5" id="KW-1185">Reference proteome</keyword>
<dbReference type="RefSeq" id="WP_145398235.1">
    <property type="nucleotide sequence ID" value="NZ_VLKU01000007.1"/>
</dbReference>
<proteinExistence type="predicted"/>
<accession>A0A562NM89</accession>
<reference evidence="4 5" key="1">
    <citation type="journal article" date="2015" name="Stand. Genomic Sci.">
        <title>Genomic Encyclopedia of Bacterial and Archaeal Type Strains, Phase III: the genomes of soil and plant-associated and newly described type strains.</title>
        <authorList>
            <person name="Whitman W.B."/>
            <person name="Woyke T."/>
            <person name="Klenk H.P."/>
            <person name="Zhou Y."/>
            <person name="Lilburn T.G."/>
            <person name="Beck B.J."/>
            <person name="De Vos P."/>
            <person name="Vandamme P."/>
            <person name="Eisen J.A."/>
            <person name="Garrity G."/>
            <person name="Hugenholtz P."/>
            <person name="Kyrpides N.C."/>
        </authorList>
    </citation>
    <scope>NUCLEOTIDE SEQUENCE [LARGE SCALE GENOMIC DNA]</scope>
    <source>
        <strain evidence="4 5">CGMCC 1.5364</strain>
    </source>
</reference>
<dbReference type="NCBIfam" id="NF043036">
    <property type="entry name" value="ErythonDh"/>
    <property type="match status" value="1"/>
</dbReference>
<feature type="domain" description="NAD-dependent epimerase/dehydratase" evidence="3">
    <location>
        <begin position="3"/>
        <end position="209"/>
    </location>
</feature>
<evidence type="ECO:0000256" key="1">
    <source>
        <dbReference type="ARBA" id="ARBA00022857"/>
    </source>
</evidence>
<dbReference type="Proteomes" id="UP000316225">
    <property type="component" value="Unassembled WGS sequence"/>
</dbReference>